<organism evidence="1 2">
    <name type="scientific">Microbacterium helvum</name>
    <dbReference type="NCBI Taxonomy" id="2773713"/>
    <lineage>
        <taxon>Bacteria</taxon>
        <taxon>Bacillati</taxon>
        <taxon>Actinomycetota</taxon>
        <taxon>Actinomycetes</taxon>
        <taxon>Micrococcales</taxon>
        <taxon>Microbacteriaceae</taxon>
        <taxon>Microbacterium</taxon>
    </lineage>
</organism>
<protein>
    <recommendedName>
        <fullName evidence="3">Nucleotidyltransferase domain-containing protein</fullName>
    </recommendedName>
</protein>
<dbReference type="EMBL" id="JACXZS010000014">
    <property type="protein sequence ID" value="MBD3943622.1"/>
    <property type="molecule type" value="Genomic_DNA"/>
</dbReference>
<sequence length="258" mass="27885">MRDLQRFDELTERLTTGFARVPGAHGLVVVGSAAAAERRDRWSDHDFLALIDAQAAASARESLDWLPEPERIVLLAREGALGFSVLYDDAHLLEFAIASVDELAGTAIGEAGLTFGDERALSFVAEGRERLNTLTPVDAASEAGLVFVKLLVGYGRARRGERIVAGQFVRTWAVGHMIRTIRARIEPVTGVREDALEPARRFDAAYPEIAVRLDAVLSQAVEDAARGVAALAREVLEPGWSAFPSRAADVAEAVLAQE</sequence>
<proteinExistence type="predicted"/>
<name>A0ABR8NT52_9MICO</name>
<dbReference type="RefSeq" id="WP_191173222.1">
    <property type="nucleotide sequence ID" value="NZ_JACXZS010000014.1"/>
</dbReference>
<accession>A0ABR8NT52</accession>
<dbReference type="InterPro" id="IPR043519">
    <property type="entry name" value="NT_sf"/>
</dbReference>
<gene>
    <name evidence="1" type="ORF">IF188_18175</name>
</gene>
<comment type="caution">
    <text evidence="1">The sequence shown here is derived from an EMBL/GenBank/DDBJ whole genome shotgun (WGS) entry which is preliminary data.</text>
</comment>
<evidence type="ECO:0000313" key="1">
    <source>
        <dbReference type="EMBL" id="MBD3943622.1"/>
    </source>
</evidence>
<dbReference type="Proteomes" id="UP000598426">
    <property type="component" value="Unassembled WGS sequence"/>
</dbReference>
<dbReference type="Gene3D" id="3.30.460.10">
    <property type="entry name" value="Beta Polymerase, domain 2"/>
    <property type="match status" value="1"/>
</dbReference>
<evidence type="ECO:0000313" key="2">
    <source>
        <dbReference type="Proteomes" id="UP000598426"/>
    </source>
</evidence>
<evidence type="ECO:0008006" key="3">
    <source>
        <dbReference type="Google" id="ProtNLM"/>
    </source>
</evidence>
<reference evidence="1 2" key="1">
    <citation type="submission" date="2020-09" db="EMBL/GenBank/DDBJ databases">
        <title>Isolation and identification of active actinomycetes.</title>
        <authorList>
            <person name="Li X."/>
        </authorList>
    </citation>
    <scope>NUCLEOTIDE SEQUENCE [LARGE SCALE GENOMIC DNA]</scope>
    <source>
        <strain evidence="1 2">NEAU-LLC</strain>
    </source>
</reference>
<keyword evidence="2" id="KW-1185">Reference proteome</keyword>